<sequence length="149" mass="16820">MTNRNKYESMESYPIDDYHKPLLNISLETITESLGFESFNEKSKCSFNELAERRSNTKCTSSVAVRDFPPLLSSLFENGKPRFDLEKVRENGRLQISRVKNTRPEVIVERIHPGEESDGSVRIKFIDGKKDSPSSSSSSSSSSSGTEEF</sequence>
<name>A0ABQ7TVD1_SOLTU</name>
<evidence type="ECO:0000313" key="2">
    <source>
        <dbReference type="EMBL" id="KAH0738687.1"/>
    </source>
</evidence>
<feature type="region of interest" description="Disordered" evidence="1">
    <location>
        <begin position="118"/>
        <end position="149"/>
    </location>
</feature>
<proteinExistence type="predicted"/>
<organism evidence="2 3">
    <name type="scientific">Solanum tuberosum</name>
    <name type="common">Potato</name>
    <dbReference type="NCBI Taxonomy" id="4113"/>
    <lineage>
        <taxon>Eukaryota</taxon>
        <taxon>Viridiplantae</taxon>
        <taxon>Streptophyta</taxon>
        <taxon>Embryophyta</taxon>
        <taxon>Tracheophyta</taxon>
        <taxon>Spermatophyta</taxon>
        <taxon>Magnoliopsida</taxon>
        <taxon>eudicotyledons</taxon>
        <taxon>Gunneridae</taxon>
        <taxon>Pentapetalae</taxon>
        <taxon>asterids</taxon>
        <taxon>lamiids</taxon>
        <taxon>Solanales</taxon>
        <taxon>Solanaceae</taxon>
        <taxon>Solanoideae</taxon>
        <taxon>Solaneae</taxon>
        <taxon>Solanum</taxon>
    </lineage>
</organism>
<evidence type="ECO:0000256" key="1">
    <source>
        <dbReference type="SAM" id="MobiDB-lite"/>
    </source>
</evidence>
<accession>A0ABQ7TVD1</accession>
<keyword evidence="3" id="KW-1185">Reference proteome</keyword>
<protein>
    <submittedName>
        <fullName evidence="2">Uncharacterized protein</fullName>
    </submittedName>
</protein>
<gene>
    <name evidence="2" type="ORF">KY290_037392</name>
</gene>
<evidence type="ECO:0000313" key="3">
    <source>
        <dbReference type="Proteomes" id="UP000826656"/>
    </source>
</evidence>
<dbReference type="EMBL" id="JAIVGD010000028">
    <property type="protein sequence ID" value="KAH0738687.1"/>
    <property type="molecule type" value="Genomic_DNA"/>
</dbReference>
<feature type="compositionally biased region" description="Basic and acidic residues" evidence="1">
    <location>
        <begin position="118"/>
        <end position="132"/>
    </location>
</feature>
<comment type="caution">
    <text evidence="2">The sequence shown here is derived from an EMBL/GenBank/DDBJ whole genome shotgun (WGS) entry which is preliminary data.</text>
</comment>
<reference evidence="2 3" key="1">
    <citation type="journal article" date="2021" name="bioRxiv">
        <title>Chromosome-scale and haplotype-resolved genome assembly of a tetraploid potato cultivar.</title>
        <authorList>
            <person name="Sun H."/>
            <person name="Jiao W.-B."/>
            <person name="Krause K."/>
            <person name="Campoy J.A."/>
            <person name="Goel M."/>
            <person name="Folz-Donahue K."/>
            <person name="Kukat C."/>
            <person name="Huettel B."/>
            <person name="Schneeberger K."/>
        </authorList>
    </citation>
    <scope>NUCLEOTIDE SEQUENCE [LARGE SCALE GENOMIC DNA]</scope>
    <source>
        <strain evidence="2">SolTubOtavaFocal</strain>
        <tissue evidence="2">Leaves</tissue>
    </source>
</reference>
<dbReference type="Proteomes" id="UP000826656">
    <property type="component" value="Unassembled WGS sequence"/>
</dbReference>
<feature type="compositionally biased region" description="Low complexity" evidence="1">
    <location>
        <begin position="133"/>
        <end position="149"/>
    </location>
</feature>